<dbReference type="EMBL" id="CP091430">
    <property type="protein sequence ID" value="UVI32903.1"/>
    <property type="molecule type" value="Genomic_DNA"/>
</dbReference>
<name>A0ABY5SH34_9BACL</name>
<protein>
    <submittedName>
        <fullName evidence="1">Uncharacterized protein</fullName>
    </submittedName>
</protein>
<dbReference type="Proteomes" id="UP001057877">
    <property type="component" value="Chromosome"/>
</dbReference>
<gene>
    <name evidence="1" type="ORF">L1F29_14170</name>
</gene>
<accession>A0ABY5SH34</accession>
<evidence type="ECO:0000313" key="2">
    <source>
        <dbReference type="Proteomes" id="UP001057877"/>
    </source>
</evidence>
<keyword evidence="2" id="KW-1185">Reference proteome</keyword>
<proteinExistence type="predicted"/>
<dbReference type="RefSeq" id="WP_258388954.1">
    <property type="nucleotide sequence ID" value="NZ_CP091430.1"/>
</dbReference>
<organism evidence="1 2">
    <name type="scientific">Paenibacillus spongiae</name>
    <dbReference type="NCBI Taxonomy" id="2909671"/>
    <lineage>
        <taxon>Bacteria</taxon>
        <taxon>Bacillati</taxon>
        <taxon>Bacillota</taxon>
        <taxon>Bacilli</taxon>
        <taxon>Bacillales</taxon>
        <taxon>Paenibacillaceae</taxon>
        <taxon>Paenibacillus</taxon>
    </lineage>
</organism>
<evidence type="ECO:0000313" key="1">
    <source>
        <dbReference type="EMBL" id="UVI32903.1"/>
    </source>
</evidence>
<reference evidence="1" key="1">
    <citation type="submission" date="2022-01" db="EMBL/GenBank/DDBJ databases">
        <title>Paenibacillus spongiae sp. nov., isolated from marine sponge.</title>
        <authorList>
            <person name="Li Z."/>
            <person name="Zhang M."/>
        </authorList>
    </citation>
    <scope>NUCLEOTIDE SEQUENCE</scope>
    <source>
        <strain evidence="1">PHS-Z3</strain>
    </source>
</reference>
<sequence length="181" mass="19710">MYTEVNPAISDPAFNAGASDRNKMMVAKVPQGYETKINIRFVPGTEFQIPSDADRCRLFQKPNNRDVELVALPESLLDKLKDANKTVIDWLAKDAANAHFFFAKPVESLIHAGVSLSRAEQKMLSRSRRAVEEVSLIGPGVKIVDLSASAYPGGKVGDIRHAPKVKDGRNEVYGCGPTGKG</sequence>